<keyword evidence="2" id="KW-1185">Reference proteome</keyword>
<reference evidence="1" key="2">
    <citation type="journal article" date="2021" name="Mar. Drugs">
        <title>Genome Reduction and Secondary Metabolism of the Marine Sponge-Associated Cyanobacterium Leptothoe.</title>
        <authorList>
            <person name="Konstantinou D."/>
            <person name="Popin R.V."/>
            <person name="Fewer D.P."/>
            <person name="Sivonen K."/>
            <person name="Gkelis S."/>
        </authorList>
    </citation>
    <scope>NUCLEOTIDE SEQUENCE</scope>
    <source>
        <strain evidence="1">TAU-MAC 1115</strain>
    </source>
</reference>
<sequence length="292" mass="33482">MSQLITPKSNTGFSTIRPLTQAEISQYYDDGYVIARNFFDAEEVKLVQSVCKEDPNLGNALKTVIDHQGKSWNASVWSGLNDSLVSVMTRTARMVEAAETLVEDTCYHWHSKIVQKPPHDDSCVDWHQGYFYWYNDGCLFPDKFLTCTLAITENTKAHGCLQVIKKSHLLGRINHVEVGNTVRCDPQRMEKVLERLELVDCEMDPGDAVFFHSNTIHGSQQNKTDETRILMHCHYNAISNQPSEEYREAHPCIPLEKLPDSAIKDKLYTSGFESDIKDWDWYNDDPTKFQNP</sequence>
<keyword evidence="1" id="KW-0560">Oxidoreductase</keyword>
<reference evidence="1" key="1">
    <citation type="submission" date="2020-11" db="EMBL/GenBank/DDBJ databases">
        <authorList>
            <person name="Konstantinou D."/>
            <person name="Gkelis S."/>
            <person name="Popin R."/>
            <person name="Fewer D."/>
            <person name="Sivonen K."/>
        </authorList>
    </citation>
    <scope>NUCLEOTIDE SEQUENCE</scope>
    <source>
        <strain evidence="1">TAU-MAC 1115</strain>
    </source>
</reference>
<dbReference type="Gene3D" id="2.60.120.620">
    <property type="entry name" value="q2cbj1_9rhob like domain"/>
    <property type="match status" value="1"/>
</dbReference>
<evidence type="ECO:0000313" key="2">
    <source>
        <dbReference type="Proteomes" id="UP000717364"/>
    </source>
</evidence>
<dbReference type="RefSeq" id="WP_215610774.1">
    <property type="nucleotide sequence ID" value="NZ_JADOES010000056.1"/>
</dbReference>
<dbReference type="GO" id="GO:0005506">
    <property type="term" value="F:iron ion binding"/>
    <property type="evidence" value="ECO:0007669"/>
    <property type="project" value="UniProtKB-ARBA"/>
</dbReference>
<dbReference type="InterPro" id="IPR008775">
    <property type="entry name" value="Phytyl_CoA_dOase-like"/>
</dbReference>
<dbReference type="GO" id="GO:0016706">
    <property type="term" value="F:2-oxoglutarate-dependent dioxygenase activity"/>
    <property type="evidence" value="ECO:0007669"/>
    <property type="project" value="UniProtKB-ARBA"/>
</dbReference>
<keyword evidence="1" id="KW-0223">Dioxygenase</keyword>
<protein>
    <submittedName>
        <fullName evidence="1">Phytanoyl-CoA dioxygenase family protein</fullName>
    </submittedName>
</protein>
<dbReference type="Proteomes" id="UP000717364">
    <property type="component" value="Unassembled WGS sequence"/>
</dbReference>
<gene>
    <name evidence="1" type="ORF">IXB50_20010</name>
</gene>
<comment type="caution">
    <text evidence="1">The sequence shown here is derived from an EMBL/GenBank/DDBJ whole genome shotgun (WGS) entry which is preliminary data.</text>
</comment>
<name>A0A947GKC9_9CYAN</name>
<dbReference type="EMBL" id="JADOES010000056">
    <property type="protein sequence ID" value="MBT9317710.1"/>
    <property type="molecule type" value="Genomic_DNA"/>
</dbReference>
<evidence type="ECO:0000313" key="1">
    <source>
        <dbReference type="EMBL" id="MBT9317710.1"/>
    </source>
</evidence>
<dbReference type="AlphaFoldDB" id="A0A947GKC9"/>
<proteinExistence type="predicted"/>
<dbReference type="SUPFAM" id="SSF51197">
    <property type="entry name" value="Clavaminate synthase-like"/>
    <property type="match status" value="1"/>
</dbReference>
<organism evidence="1 2">
    <name type="scientific">Leptothoe spongobia TAU-MAC 1115</name>
    <dbReference type="NCBI Taxonomy" id="1967444"/>
    <lineage>
        <taxon>Bacteria</taxon>
        <taxon>Bacillati</taxon>
        <taxon>Cyanobacteriota</taxon>
        <taxon>Cyanophyceae</taxon>
        <taxon>Nodosilineales</taxon>
        <taxon>Cymatolegaceae</taxon>
        <taxon>Leptothoe</taxon>
        <taxon>Leptothoe spongobia</taxon>
    </lineage>
</organism>
<accession>A0A947GKC9</accession>
<dbReference type="PANTHER" id="PTHR20883:SF48">
    <property type="entry name" value="ECTOINE DIOXYGENASE"/>
    <property type="match status" value="1"/>
</dbReference>
<dbReference type="PANTHER" id="PTHR20883">
    <property type="entry name" value="PHYTANOYL-COA DIOXYGENASE DOMAIN CONTAINING 1"/>
    <property type="match status" value="1"/>
</dbReference>
<dbReference type="Pfam" id="PF05721">
    <property type="entry name" value="PhyH"/>
    <property type="match status" value="1"/>
</dbReference>